<dbReference type="OrthoDB" id="5511084at2"/>
<accession>E3FUZ8</accession>
<gene>
    <name evidence="1" type="ordered locus">STAUR_0632</name>
</gene>
<reference evidence="1 2" key="1">
    <citation type="journal article" date="2011" name="Mol. Biol. Evol.">
        <title>Comparative genomic analysis of fruiting body formation in Myxococcales.</title>
        <authorList>
            <person name="Huntley S."/>
            <person name="Hamann N."/>
            <person name="Wegener-Feldbrugge S."/>
            <person name="Treuner-Lange A."/>
            <person name="Kube M."/>
            <person name="Reinhardt R."/>
            <person name="Klages S."/>
            <person name="Muller R."/>
            <person name="Ronning C.M."/>
            <person name="Nierman W.C."/>
            <person name="Sogaard-Andersen L."/>
        </authorList>
    </citation>
    <scope>NUCLEOTIDE SEQUENCE [LARGE SCALE GENOMIC DNA]</scope>
    <source>
        <strain evidence="1 2">DW4/3-1</strain>
    </source>
</reference>
<name>E3FUZ8_STIAD</name>
<sequence>MPTETSRRKEPVAFDQMMEGLLLHAMKGRLDAEARRRLMGIGVDMNQPLSSAYPLSVLIEAIRICADVLFPDRPRDEAWYLMGRRTLEGFGGTAMGRALFGMARVWGPRKLLGHMTRAFQTAINYARAHSADLPNGDVELAVEILPEYLNQGSMRRLMDPHFLRGIIAQLVEVGGARAPVLLMPPSGPLDSRYVYHVKLSQAQPLPAPPPASRE</sequence>
<dbReference type="KEGG" id="sur:STAUR_0632"/>
<dbReference type="HOGENOM" id="CLU_102483_0_0_7"/>
<dbReference type="InterPro" id="IPR011751">
    <property type="entry name" value="Mxa_paralog_2265"/>
</dbReference>
<dbReference type="EMBL" id="CP002271">
    <property type="protein sequence ID" value="ADO68436.1"/>
    <property type="molecule type" value="Genomic_DNA"/>
</dbReference>
<organism evidence="1 2">
    <name type="scientific">Stigmatella aurantiaca (strain DW4/3-1)</name>
    <dbReference type="NCBI Taxonomy" id="378806"/>
    <lineage>
        <taxon>Bacteria</taxon>
        <taxon>Pseudomonadati</taxon>
        <taxon>Myxococcota</taxon>
        <taxon>Myxococcia</taxon>
        <taxon>Myxococcales</taxon>
        <taxon>Cystobacterineae</taxon>
        <taxon>Archangiaceae</taxon>
        <taxon>Stigmatella</taxon>
    </lineage>
</organism>
<dbReference type="Pfam" id="PF09536">
    <property type="entry name" value="DUF2378"/>
    <property type="match status" value="1"/>
</dbReference>
<keyword evidence="2" id="KW-1185">Reference proteome</keyword>
<proteinExistence type="predicted"/>
<evidence type="ECO:0000313" key="1">
    <source>
        <dbReference type="EMBL" id="ADO68436.1"/>
    </source>
</evidence>
<dbReference type="AlphaFoldDB" id="E3FUZ8"/>
<evidence type="ECO:0000313" key="2">
    <source>
        <dbReference type="Proteomes" id="UP000001351"/>
    </source>
</evidence>
<dbReference type="RefSeq" id="WP_013374261.1">
    <property type="nucleotide sequence ID" value="NC_014623.1"/>
</dbReference>
<dbReference type="eggNOG" id="ENOG5031C4T">
    <property type="taxonomic scope" value="Bacteria"/>
</dbReference>
<dbReference type="STRING" id="378806.STAUR_0632"/>
<protein>
    <submittedName>
        <fullName evidence="1">Conserved uncharacterized protein</fullName>
    </submittedName>
</protein>
<dbReference type="Proteomes" id="UP000001351">
    <property type="component" value="Chromosome"/>
</dbReference>
<dbReference type="NCBIfam" id="TIGR02265">
    <property type="entry name" value="Mxa_TIGR02265"/>
    <property type="match status" value="1"/>
</dbReference>